<keyword evidence="6" id="KW-1185">Reference proteome</keyword>
<protein>
    <submittedName>
        <fullName evidence="5">Uncharacterized protein</fullName>
    </submittedName>
</protein>
<name>A0A8K0GBI5_IGNLU</name>
<reference evidence="5" key="1">
    <citation type="submission" date="2019-08" db="EMBL/GenBank/DDBJ databases">
        <title>The genome of the North American firefly Photinus pyralis.</title>
        <authorList>
            <consortium name="Photinus pyralis genome working group"/>
            <person name="Fallon T.R."/>
            <person name="Sander Lower S.E."/>
            <person name="Weng J.-K."/>
        </authorList>
    </citation>
    <scope>NUCLEOTIDE SEQUENCE</scope>
    <source>
        <strain evidence="5">TRF0915ILg1</strain>
        <tissue evidence="5">Whole body</tissue>
    </source>
</reference>
<evidence type="ECO:0000313" key="5">
    <source>
        <dbReference type="EMBL" id="KAF2898650.1"/>
    </source>
</evidence>
<evidence type="ECO:0000313" key="6">
    <source>
        <dbReference type="Proteomes" id="UP000801492"/>
    </source>
</evidence>
<evidence type="ECO:0000256" key="3">
    <source>
        <dbReference type="ARBA" id="ARBA00022737"/>
    </source>
</evidence>
<evidence type="ECO:0000256" key="2">
    <source>
        <dbReference type="ARBA" id="ARBA00022729"/>
    </source>
</evidence>
<dbReference type="FunFam" id="3.80.10.10:FF:001164">
    <property type="entry name" value="GH01279p"/>
    <property type="match status" value="1"/>
</dbReference>
<comment type="caution">
    <text evidence="5">The sequence shown here is derived from an EMBL/GenBank/DDBJ whole genome shotgun (WGS) entry which is preliminary data.</text>
</comment>
<dbReference type="GO" id="GO:0031012">
    <property type="term" value="C:extracellular matrix"/>
    <property type="evidence" value="ECO:0007669"/>
    <property type="project" value="TreeGrafter"/>
</dbReference>
<keyword evidence="4" id="KW-0472">Membrane</keyword>
<feature type="transmembrane region" description="Helical" evidence="4">
    <location>
        <begin position="584"/>
        <end position="606"/>
    </location>
</feature>
<dbReference type="PANTHER" id="PTHR24373">
    <property type="entry name" value="SLIT RELATED LEUCINE-RICH REPEAT NEURONAL PROTEIN"/>
    <property type="match status" value="1"/>
</dbReference>
<dbReference type="SUPFAM" id="SSF52058">
    <property type="entry name" value="L domain-like"/>
    <property type="match status" value="2"/>
</dbReference>
<dbReference type="InterPro" id="IPR032675">
    <property type="entry name" value="LRR_dom_sf"/>
</dbReference>
<dbReference type="Pfam" id="PF13855">
    <property type="entry name" value="LRR_8"/>
    <property type="match status" value="5"/>
</dbReference>
<keyword evidence="4" id="KW-0812">Transmembrane</keyword>
<keyword evidence="1" id="KW-0433">Leucine-rich repeat</keyword>
<keyword evidence="3" id="KW-0677">Repeat</keyword>
<dbReference type="EMBL" id="VTPC01003369">
    <property type="protein sequence ID" value="KAF2898650.1"/>
    <property type="molecule type" value="Genomic_DNA"/>
</dbReference>
<organism evidence="5 6">
    <name type="scientific">Ignelater luminosus</name>
    <name type="common">Cucubano</name>
    <name type="synonym">Pyrophorus luminosus</name>
    <dbReference type="NCBI Taxonomy" id="2038154"/>
    <lineage>
        <taxon>Eukaryota</taxon>
        <taxon>Metazoa</taxon>
        <taxon>Ecdysozoa</taxon>
        <taxon>Arthropoda</taxon>
        <taxon>Hexapoda</taxon>
        <taxon>Insecta</taxon>
        <taxon>Pterygota</taxon>
        <taxon>Neoptera</taxon>
        <taxon>Endopterygota</taxon>
        <taxon>Coleoptera</taxon>
        <taxon>Polyphaga</taxon>
        <taxon>Elateriformia</taxon>
        <taxon>Elateroidea</taxon>
        <taxon>Elateridae</taxon>
        <taxon>Agrypninae</taxon>
        <taxon>Pyrophorini</taxon>
        <taxon>Ignelater</taxon>
    </lineage>
</organism>
<dbReference type="PRINTS" id="PR00019">
    <property type="entry name" value="LEURICHRPT"/>
</dbReference>
<dbReference type="PANTHER" id="PTHR24373:SF275">
    <property type="entry name" value="TIR DOMAIN-CONTAINING PROTEIN"/>
    <property type="match status" value="1"/>
</dbReference>
<gene>
    <name evidence="5" type="ORF">ILUMI_07521</name>
</gene>
<dbReference type="Proteomes" id="UP000801492">
    <property type="component" value="Unassembled WGS sequence"/>
</dbReference>
<dbReference type="InterPro" id="IPR001611">
    <property type="entry name" value="Leu-rich_rpt"/>
</dbReference>
<accession>A0A8K0GBI5</accession>
<proteinExistence type="predicted"/>
<dbReference type="GO" id="GO:0005615">
    <property type="term" value="C:extracellular space"/>
    <property type="evidence" value="ECO:0007669"/>
    <property type="project" value="TreeGrafter"/>
</dbReference>
<keyword evidence="2" id="KW-0732">Signal</keyword>
<dbReference type="InterPro" id="IPR050328">
    <property type="entry name" value="Dev_Immune_Receptor"/>
</dbReference>
<dbReference type="PROSITE" id="PS51450">
    <property type="entry name" value="LRR"/>
    <property type="match status" value="7"/>
</dbReference>
<dbReference type="Gene3D" id="3.80.10.10">
    <property type="entry name" value="Ribonuclease Inhibitor"/>
    <property type="match status" value="3"/>
</dbReference>
<dbReference type="SMART" id="SM00369">
    <property type="entry name" value="LRR_TYP"/>
    <property type="match status" value="14"/>
</dbReference>
<keyword evidence="4" id="KW-1133">Transmembrane helix</keyword>
<sequence>MEILQLITIIGLSMEVTSIYKRNCQEEMSYDERYGYYVYDIFCNNLNIDNIDELKNVTVYKEVRLTIKNSNLYEINADLFENVPKTRELIITKSRINFANNSNSSSIFENLYQLQILNIANNNLSDLPVNFLKDLDNLKVLDVSNNNLSDLKNDTFKNVANLEELNLNNNKFVSFNKIPFCEVLQLKRLYLQNNDLKTLKNSSINCLQILKILMLDYNNIVELIRFSHLRYLVYISLSYNKIENLNNAFEGLAFLENLNLEGNKIKTIKWSHFCCNFMLQKLNLQNNLINLIEADTFVNLTSLEELNLHNNSLSKIPIFDIKSLKTLILSYNNITIENKEFHNLHNLESLNLNNCNIRKLTKDMFQYLNYLRVLDLSNNNIILTSSSFYGLHNVIHLILKSNSFIELPNYAFQFVANLEILDLSYNNLKDLNNLTFHNLKNLETLNLSYNHLESLSEKVLIPLENLRTLDLVGNRLKYIEYDIIVSLLSNLKSIKIRENQLSCSFLSKMLQYFRNKTINYTVNEKLSYDEENVAGIHCQEYDKFNSSFKRTNEILLNDTAVLNEIYHIAKDDNKSLNASLSTTLLILCLVVLVLFLSVVGISYRIYIIVKRRNYISDEIELLDTRMNKWNGMCN</sequence>
<evidence type="ECO:0000256" key="4">
    <source>
        <dbReference type="SAM" id="Phobius"/>
    </source>
</evidence>
<dbReference type="SMART" id="SM00365">
    <property type="entry name" value="LRR_SD22"/>
    <property type="match status" value="8"/>
</dbReference>
<dbReference type="AlphaFoldDB" id="A0A8K0GBI5"/>
<dbReference type="OrthoDB" id="676979at2759"/>
<evidence type="ECO:0000256" key="1">
    <source>
        <dbReference type="ARBA" id="ARBA00022614"/>
    </source>
</evidence>
<dbReference type="SMART" id="SM00364">
    <property type="entry name" value="LRR_BAC"/>
    <property type="match status" value="6"/>
</dbReference>
<dbReference type="InterPro" id="IPR003591">
    <property type="entry name" value="Leu-rich_rpt_typical-subtyp"/>
</dbReference>